<organism evidence="15 16">
    <name type="scientific">Electrophorus electricus</name>
    <name type="common">Electric eel</name>
    <name type="synonym">Gymnotus electricus</name>
    <dbReference type="NCBI Taxonomy" id="8005"/>
    <lineage>
        <taxon>Eukaryota</taxon>
        <taxon>Metazoa</taxon>
        <taxon>Chordata</taxon>
        <taxon>Craniata</taxon>
        <taxon>Vertebrata</taxon>
        <taxon>Euteleostomi</taxon>
        <taxon>Actinopterygii</taxon>
        <taxon>Neopterygii</taxon>
        <taxon>Teleostei</taxon>
        <taxon>Ostariophysi</taxon>
        <taxon>Gymnotiformes</taxon>
        <taxon>Gymnotoidei</taxon>
        <taxon>Gymnotidae</taxon>
        <taxon>Electrophorus</taxon>
    </lineage>
</organism>
<dbReference type="PANTHER" id="PTHR10816:SF10">
    <property type="entry name" value="MYELIN TRANSCRIPTION FACTOR 1"/>
    <property type="match status" value="1"/>
</dbReference>
<feature type="compositionally biased region" description="Basic and acidic residues" evidence="13">
    <location>
        <begin position="231"/>
        <end position="241"/>
    </location>
</feature>
<comment type="similarity">
    <text evidence="2">Belongs to the MYT1 family.</text>
</comment>
<evidence type="ECO:0000313" key="15">
    <source>
        <dbReference type="Ensembl" id="ENSEEEP00000048325.2"/>
    </source>
</evidence>
<feature type="region of interest" description="Disordered" evidence="13">
    <location>
        <begin position="574"/>
        <end position="688"/>
    </location>
</feature>
<feature type="region of interest" description="Disordered" evidence="13">
    <location>
        <begin position="440"/>
        <end position="461"/>
    </location>
</feature>
<dbReference type="GeneTree" id="ENSGT00940000156364"/>
<keyword evidence="6" id="KW-0862">Zinc</keyword>
<reference evidence="16" key="1">
    <citation type="journal article" date="2014" name="Science">
        <title>Nonhuman genetics. Genomic basis for the convergent evolution of electric organs.</title>
        <authorList>
            <person name="Gallant J.R."/>
            <person name="Traeger L.L."/>
            <person name="Volkening J.D."/>
            <person name="Moffett H."/>
            <person name="Chen P.H."/>
            <person name="Novina C.D."/>
            <person name="Phillips G.N.Jr."/>
            <person name="Anand R."/>
            <person name="Wells G.B."/>
            <person name="Pinch M."/>
            <person name="Guth R."/>
            <person name="Unguez G.A."/>
            <person name="Albert J.S."/>
            <person name="Zakon H.H."/>
            <person name="Samanta M.P."/>
            <person name="Sussman M.R."/>
        </authorList>
    </citation>
    <scope>NUCLEOTIDE SEQUENCE [LARGE SCALE GENOMIC DNA]</scope>
</reference>
<dbReference type="GO" id="GO:0000978">
    <property type="term" value="F:RNA polymerase II cis-regulatory region sequence-specific DNA binding"/>
    <property type="evidence" value="ECO:0007669"/>
    <property type="project" value="TreeGrafter"/>
</dbReference>
<keyword evidence="7" id="KW-0805">Transcription regulation</keyword>
<dbReference type="FunFam" id="4.10.320.30:FF:000001">
    <property type="entry name" value="Myelin transcription factor 1-like, a"/>
    <property type="match status" value="7"/>
</dbReference>
<feature type="compositionally biased region" description="Basic and acidic residues" evidence="13">
    <location>
        <begin position="114"/>
        <end position="133"/>
    </location>
</feature>
<feature type="coiled-coil region" evidence="12">
    <location>
        <begin position="928"/>
        <end position="969"/>
    </location>
</feature>
<keyword evidence="5 11" id="KW-0863">Zinc-finger</keyword>
<evidence type="ECO:0000313" key="16">
    <source>
        <dbReference type="Proteomes" id="UP000314983"/>
    </source>
</evidence>
<reference evidence="15" key="4">
    <citation type="submission" date="2025-08" db="UniProtKB">
        <authorList>
            <consortium name="Ensembl"/>
        </authorList>
    </citation>
    <scope>IDENTIFICATION</scope>
</reference>
<feature type="region of interest" description="Disordered" evidence="13">
    <location>
        <begin position="1"/>
        <end position="45"/>
    </location>
</feature>
<feature type="compositionally biased region" description="Acidic residues" evidence="13">
    <location>
        <begin position="161"/>
        <end position="175"/>
    </location>
</feature>
<keyword evidence="9" id="KW-0804">Transcription</keyword>
<evidence type="ECO:0000256" key="5">
    <source>
        <dbReference type="ARBA" id="ARBA00022771"/>
    </source>
</evidence>
<feature type="domain" description="Myelin transcription factor 1" evidence="14">
    <location>
        <begin position="483"/>
        <end position="538"/>
    </location>
</feature>
<evidence type="ECO:0000256" key="9">
    <source>
        <dbReference type="ARBA" id="ARBA00023163"/>
    </source>
</evidence>
<feature type="region of interest" description="Disordered" evidence="13">
    <location>
        <begin position="313"/>
        <end position="342"/>
    </location>
</feature>
<dbReference type="PANTHER" id="PTHR10816">
    <property type="entry name" value="MYELIN TRANSCRIPTION FACTOR 1-RELATED"/>
    <property type="match status" value="1"/>
</dbReference>
<dbReference type="Ensembl" id="ENSEEET00000048855.2">
    <property type="protein sequence ID" value="ENSEEEP00000048325.2"/>
    <property type="gene ID" value="ENSEEEG00000022760.2"/>
</dbReference>
<feature type="region of interest" description="Disordered" evidence="13">
    <location>
        <begin position="59"/>
        <end position="301"/>
    </location>
</feature>
<dbReference type="AlphaFoldDB" id="A0A4W4HA18"/>
<evidence type="ECO:0000256" key="11">
    <source>
        <dbReference type="PROSITE-ProRule" id="PRU01143"/>
    </source>
</evidence>
<accession>A0A4W4HA18</accession>
<protein>
    <recommendedName>
        <fullName evidence="14">Myelin transcription factor 1 domain-containing protein</fullName>
    </recommendedName>
</protein>
<sequence>MSQEPEEKRTRTRSKGIRGESSSPYAAHCPTPGCDGLGHVSGKYARHRSVLGCPLAKKRKLQEAEENQSASKKKPNALKLAMDDGFNADSDTNSETEPKDEAAESDEDSAEKEDEPKKEHNSAPAEETKKEQVETETTPIQQVTVETESEEGLQVAAEIQAGEEEEAEVEEDMTEEERMTQHLKASDEPLQIAEEDVDEDEDQDEEDESQCLSQKNNSDHQYFSGDFNKLQVKETEEKANSQEEEADEEEEEEEQAHEEPLNSEEEDEEEDEDEEEEEVDSVSHRSEVTDESETYDMTRGNLGLLEQAIALKAEQTARSSEESCSPDQHSYHSPDEKNSKDAARRGYYGKEGARSEKKEVKCPTPGCDGTGHVTGLYPHHRSLSGCPHKDRVPPEILAMHENVLKCPTPGCNGQGHVNSNRNTHRSLSGCPIAAAGKHTKNYEKPPQAQASVSEQTVGGSNSDRVLRPMCFVKQLEIPQYGSYRPNVVPATPRANLAKELEKYSKVSFDYASFDVQVFGKRMLAPKMPTSETSPKAFKCNGYDYSHDAEAAHMAATAILNLSTRCWERPENLSTKLQDQATKESDIEVDENGTLDLSMKKPKREGVRSPDPSSSSSSSSQQHGVTSPHSSHAYKTEEWEGPLDYTKTNRQKEEEPEEVDYTTRSYASSDGEDEDVSQENLEDRKYPGEVTTSSFKVKLPSKDSKKELLLCPTPGCDGSGHITGNYASHRSLSGCPLADKSLRTLMAAHTGELKCPTPGCDGSGHITGNYASHRSLSGCPRAKKGGVKTTPTKDDKEDSELIKCPVPGCDSLGHISGKYATHRSAYGCPLAARRQKEGLLNGTPFSWKSFKTEGPTCPTPGCDGSGHANGSFLTHRSLSGCPRASANKKRARLPGDDYVSKKFRASDVLDNDEDIKQLNKEICDLSESNSEMEADVANLHTQISSMENNLKSMEEENKLIEEKNEALFLELSGLSQALIRSLANIRLPQMEPISEQNFDTYVDTLTHMFTNRECYQNPANRALLESINQAVKGIEV</sequence>
<evidence type="ECO:0000256" key="10">
    <source>
        <dbReference type="ARBA" id="ARBA00023242"/>
    </source>
</evidence>
<reference evidence="16" key="2">
    <citation type="journal article" date="2017" name="Sci. Adv.">
        <title>A tail of two voltages: Proteomic comparison of the three electric organs of the electric eel.</title>
        <authorList>
            <person name="Traeger L.L."/>
            <person name="Sabat G."/>
            <person name="Barrett-Wilt G.A."/>
            <person name="Wells G.B."/>
            <person name="Sussman M.R."/>
        </authorList>
    </citation>
    <scope>NUCLEOTIDE SEQUENCE [LARGE SCALE GENOMIC DNA]</scope>
</reference>
<dbReference type="Gene3D" id="4.10.320.30">
    <property type="match status" value="7"/>
</dbReference>
<evidence type="ECO:0000256" key="4">
    <source>
        <dbReference type="ARBA" id="ARBA00022737"/>
    </source>
</evidence>
<dbReference type="InterPro" id="IPR036060">
    <property type="entry name" value="Znf_C2H2C_sf"/>
</dbReference>
<feature type="compositionally biased region" description="Polar residues" evidence="13">
    <location>
        <begin position="210"/>
        <end position="221"/>
    </location>
</feature>
<feature type="compositionally biased region" description="Basic and acidic residues" evidence="13">
    <location>
        <begin position="329"/>
        <end position="342"/>
    </location>
</feature>
<dbReference type="SUPFAM" id="SSF103637">
    <property type="entry name" value="CCHHC domain"/>
    <property type="match status" value="7"/>
</dbReference>
<feature type="compositionally biased region" description="Polar residues" evidence="13">
    <location>
        <begin position="620"/>
        <end position="629"/>
    </location>
</feature>
<evidence type="ECO:0000256" key="2">
    <source>
        <dbReference type="ARBA" id="ARBA00010194"/>
    </source>
</evidence>
<keyword evidence="4" id="KW-0677">Repeat</keyword>
<feature type="compositionally biased region" description="Polar residues" evidence="13">
    <location>
        <begin position="316"/>
        <end position="328"/>
    </location>
</feature>
<dbReference type="GO" id="GO:0007399">
    <property type="term" value="P:nervous system development"/>
    <property type="evidence" value="ECO:0007669"/>
    <property type="project" value="UniProtKB-KW"/>
</dbReference>
<feature type="compositionally biased region" description="Basic and acidic residues" evidence="13">
    <location>
        <begin position="176"/>
        <end position="187"/>
    </location>
</feature>
<evidence type="ECO:0000256" key="8">
    <source>
        <dbReference type="ARBA" id="ARBA00023125"/>
    </source>
</evidence>
<evidence type="ECO:0000256" key="1">
    <source>
        <dbReference type="ARBA" id="ARBA00004123"/>
    </source>
</evidence>
<feature type="domain" description="Myelin transcription factor 1" evidence="14">
    <location>
        <begin position="539"/>
        <end position="701"/>
    </location>
</feature>
<dbReference type="PROSITE" id="PS51802">
    <property type="entry name" value="ZF_CCHHC"/>
    <property type="match status" value="7"/>
</dbReference>
<evidence type="ECO:0000256" key="6">
    <source>
        <dbReference type="ARBA" id="ARBA00022833"/>
    </source>
</evidence>
<feature type="compositionally biased region" description="Acidic residues" evidence="13">
    <location>
        <begin position="103"/>
        <end position="113"/>
    </location>
</feature>
<proteinExistence type="inferred from homology"/>
<reference evidence="15" key="5">
    <citation type="submission" date="2025-09" db="UniProtKB">
        <authorList>
            <consortium name="Ensembl"/>
        </authorList>
    </citation>
    <scope>IDENTIFICATION</scope>
</reference>
<dbReference type="Proteomes" id="UP000314983">
    <property type="component" value="Chromosome 24"/>
</dbReference>
<dbReference type="GO" id="GO:0030154">
    <property type="term" value="P:cell differentiation"/>
    <property type="evidence" value="ECO:0007669"/>
    <property type="project" value="UniProtKB-KW"/>
</dbReference>
<feature type="compositionally biased region" description="Acidic residues" evidence="13">
    <location>
        <begin position="193"/>
        <end position="209"/>
    </location>
</feature>
<dbReference type="GO" id="GO:0005634">
    <property type="term" value="C:nucleus"/>
    <property type="evidence" value="ECO:0007669"/>
    <property type="project" value="UniProtKB-SubCell"/>
</dbReference>
<dbReference type="OMA" id="MKMKLCK"/>
<feature type="compositionally biased region" description="Acidic residues" evidence="13">
    <location>
        <begin position="242"/>
        <end position="280"/>
    </location>
</feature>
<dbReference type="InterPro" id="IPR002515">
    <property type="entry name" value="Znf_C2H2C"/>
</dbReference>
<evidence type="ECO:0000256" key="12">
    <source>
        <dbReference type="SAM" id="Coils"/>
    </source>
</evidence>
<evidence type="ECO:0000256" key="13">
    <source>
        <dbReference type="SAM" id="MobiDB-lite"/>
    </source>
</evidence>
<evidence type="ECO:0000259" key="14">
    <source>
        <dbReference type="Pfam" id="PF08474"/>
    </source>
</evidence>
<keyword evidence="10" id="KW-0539">Nucleus</keyword>
<gene>
    <name evidence="15" type="primary">myt1a</name>
</gene>
<keyword evidence="3" id="KW-0479">Metal-binding</keyword>
<dbReference type="GO" id="GO:0008270">
    <property type="term" value="F:zinc ion binding"/>
    <property type="evidence" value="ECO:0007669"/>
    <property type="project" value="UniProtKB-KW"/>
</dbReference>
<comment type="subcellular location">
    <subcellularLocation>
        <location evidence="1">Nucleus</location>
    </subcellularLocation>
</comment>
<name>A0A4W4HA18_ELEEL</name>
<feature type="compositionally biased region" description="Polar residues" evidence="13">
    <location>
        <begin position="448"/>
        <end position="461"/>
    </location>
</feature>
<dbReference type="Pfam" id="PF01530">
    <property type="entry name" value="zf-C2HC"/>
    <property type="match status" value="7"/>
</dbReference>
<reference evidence="15" key="3">
    <citation type="submission" date="2020-05" db="EMBL/GenBank/DDBJ databases">
        <title>Electrophorus electricus (electric eel) genome, fEleEle1, primary haplotype.</title>
        <authorList>
            <person name="Myers G."/>
            <person name="Meyer A."/>
            <person name="Fedrigo O."/>
            <person name="Formenti G."/>
            <person name="Rhie A."/>
            <person name="Tracey A."/>
            <person name="Sims Y."/>
            <person name="Jarvis E.D."/>
        </authorList>
    </citation>
    <scope>NUCLEOTIDE SEQUENCE [LARGE SCALE GENOMIC DNA]</scope>
</reference>
<keyword evidence="12" id="KW-0175">Coiled coil</keyword>
<evidence type="ECO:0000256" key="7">
    <source>
        <dbReference type="ARBA" id="ARBA00023015"/>
    </source>
</evidence>
<evidence type="ECO:0000256" key="3">
    <source>
        <dbReference type="ARBA" id="ARBA00022723"/>
    </source>
</evidence>
<keyword evidence="8" id="KW-0238">DNA-binding</keyword>
<dbReference type="Pfam" id="PF08474">
    <property type="entry name" value="MYT1"/>
    <property type="match status" value="2"/>
</dbReference>
<keyword evidence="16" id="KW-1185">Reference proteome</keyword>
<dbReference type="InterPro" id="IPR013681">
    <property type="entry name" value="Myelin_TF"/>
</dbReference>
<dbReference type="GO" id="GO:0000981">
    <property type="term" value="F:DNA-binding transcription factor activity, RNA polymerase II-specific"/>
    <property type="evidence" value="ECO:0007669"/>
    <property type="project" value="TreeGrafter"/>
</dbReference>